<dbReference type="EMBL" id="JARBJD010000264">
    <property type="protein sequence ID" value="KAK2945350.1"/>
    <property type="molecule type" value="Genomic_DNA"/>
</dbReference>
<keyword evidence="5" id="KW-1185">Reference proteome</keyword>
<comment type="caution">
    <text evidence="3">The sequence shown here is derived from an EMBL/GenBank/DDBJ whole genome shotgun (WGS) entry which is preliminary data.</text>
</comment>
<gene>
    <name evidence="4" type="ORF">BLNAU_11452</name>
    <name evidence="3" type="ORF">BLNAU_11642</name>
    <name evidence="2" type="ORF">BLNAU_18804</name>
    <name evidence="1" type="ORF">BLNAU_19739</name>
</gene>
<proteinExistence type="predicted"/>
<reference evidence="3 5" key="1">
    <citation type="journal article" date="2022" name="bioRxiv">
        <title>Genomics of Preaxostyla Flagellates Illuminates Evolutionary Transitions and the Path Towards Mitochondrial Loss.</title>
        <authorList>
            <person name="Novak L.V.F."/>
            <person name="Treitli S.C."/>
            <person name="Pyrih J."/>
            <person name="Halakuc P."/>
            <person name="Pipaliya S.V."/>
            <person name="Vacek V."/>
            <person name="Brzon O."/>
            <person name="Soukal P."/>
            <person name="Eme L."/>
            <person name="Dacks J.B."/>
            <person name="Karnkowska A."/>
            <person name="Elias M."/>
            <person name="Hampl V."/>
        </authorList>
    </citation>
    <scope>NUCLEOTIDE SEQUENCE [LARGE SCALE GENOMIC DNA]</scope>
    <source>
        <strain evidence="3">NAU3</strain>
        <tissue evidence="3">Gut</tissue>
    </source>
</reference>
<organism evidence="3 5">
    <name type="scientific">Blattamonas nauphoetae</name>
    <dbReference type="NCBI Taxonomy" id="2049346"/>
    <lineage>
        <taxon>Eukaryota</taxon>
        <taxon>Metamonada</taxon>
        <taxon>Preaxostyla</taxon>
        <taxon>Oxymonadida</taxon>
        <taxon>Blattamonas</taxon>
    </lineage>
</organism>
<dbReference type="EMBL" id="JARBJD010000232">
    <property type="protein sequence ID" value="KAK2946283.1"/>
    <property type="molecule type" value="Genomic_DNA"/>
</dbReference>
<evidence type="ECO:0000313" key="2">
    <source>
        <dbReference type="EMBL" id="KAK2946283.1"/>
    </source>
</evidence>
<evidence type="ECO:0000313" key="5">
    <source>
        <dbReference type="Proteomes" id="UP001281761"/>
    </source>
</evidence>
<evidence type="ECO:0000313" key="4">
    <source>
        <dbReference type="EMBL" id="KAK2953588.1"/>
    </source>
</evidence>
<sequence>MSVDLPNSCHCSCCQPLFHVHIQLRNIYPAHSSYGTIHSYSSTWLGLAEWRQNTRAEPSQHQLLDNLNATREEPASSKPSRSFRYALFLIRSLSLIHFCLRSKFSPVTHRTSSRSSSLFSTQTFSTLKLSENLSTHSTRPESILCVPISELRIGSNNNAKAKRHLQLDLHFPRVCTYL</sequence>
<dbReference type="EMBL" id="JARBJD010000089">
    <property type="protein sequence ID" value="KAK2953588.1"/>
    <property type="molecule type" value="Genomic_DNA"/>
</dbReference>
<dbReference type="Proteomes" id="UP001281761">
    <property type="component" value="Unassembled WGS sequence"/>
</dbReference>
<evidence type="ECO:0000313" key="3">
    <source>
        <dbReference type="EMBL" id="KAK2953357.1"/>
    </source>
</evidence>
<protein>
    <submittedName>
        <fullName evidence="3">Uncharacterized protein</fullName>
    </submittedName>
</protein>
<evidence type="ECO:0000313" key="1">
    <source>
        <dbReference type="EMBL" id="KAK2945350.1"/>
    </source>
</evidence>
<dbReference type="EMBL" id="JARBJD010000092">
    <property type="protein sequence ID" value="KAK2953357.1"/>
    <property type="molecule type" value="Genomic_DNA"/>
</dbReference>
<accession>A0ABQ9XPP8</accession>
<name>A0ABQ9XPP8_9EUKA</name>